<protein>
    <submittedName>
        <fullName evidence="7">DNA binding</fullName>
    </submittedName>
</protein>
<comment type="subcellular location">
    <subcellularLocation>
        <location evidence="1">Nucleus</location>
    </subcellularLocation>
</comment>
<dbReference type="PANTHER" id="PTHR48112:SF32">
    <property type="entry name" value="HIGH MOBILITY GROUP PROTEIN B3"/>
    <property type="match status" value="1"/>
</dbReference>
<feature type="DNA-binding region" description="HMG box" evidence="4">
    <location>
        <begin position="128"/>
        <end position="196"/>
    </location>
</feature>
<comment type="caution">
    <text evidence="7">The sequence shown here is derived from an EMBL/GenBank/DDBJ whole genome shotgun (WGS) entry which is preliminary data.</text>
</comment>
<evidence type="ECO:0000256" key="3">
    <source>
        <dbReference type="ARBA" id="ARBA00023242"/>
    </source>
</evidence>
<dbReference type="SMART" id="SM00398">
    <property type="entry name" value="HMG"/>
    <property type="match status" value="2"/>
</dbReference>
<dbReference type="InterPro" id="IPR050342">
    <property type="entry name" value="HMGB"/>
</dbReference>
<feature type="domain" description="HMG box" evidence="6">
    <location>
        <begin position="55"/>
        <end position="123"/>
    </location>
</feature>
<dbReference type="EMBL" id="JBEVYD010000012">
    <property type="protein sequence ID" value="KAL3229190.1"/>
    <property type="molecule type" value="Genomic_DNA"/>
</dbReference>
<dbReference type="CDD" id="cd00084">
    <property type="entry name" value="HMG-box_SF"/>
    <property type="match status" value="1"/>
</dbReference>
<reference evidence="7 8" key="1">
    <citation type="submission" date="2024-05" db="EMBL/GenBank/DDBJ databases">
        <title>Long read based assembly of the Candida bracarensis genome reveals expanded adhesin content.</title>
        <authorList>
            <person name="Marcet-Houben M."/>
            <person name="Ksiezopolska E."/>
            <person name="Gabaldon T."/>
        </authorList>
    </citation>
    <scope>NUCLEOTIDE SEQUENCE [LARGE SCALE GENOMIC DNA]</scope>
    <source>
        <strain evidence="7 8">CBM6</strain>
    </source>
</reference>
<evidence type="ECO:0000259" key="6">
    <source>
        <dbReference type="PROSITE" id="PS50118"/>
    </source>
</evidence>
<accession>A0ABR4NN03</accession>
<feature type="region of interest" description="Disordered" evidence="5">
    <location>
        <begin position="31"/>
        <end position="50"/>
    </location>
</feature>
<keyword evidence="3 4" id="KW-0539">Nucleus</keyword>
<gene>
    <name evidence="7" type="ORF">RNJ44_02277</name>
</gene>
<evidence type="ECO:0000256" key="5">
    <source>
        <dbReference type="SAM" id="MobiDB-lite"/>
    </source>
</evidence>
<dbReference type="Gene3D" id="1.10.30.10">
    <property type="entry name" value="High mobility group box domain"/>
    <property type="match status" value="2"/>
</dbReference>
<evidence type="ECO:0000256" key="4">
    <source>
        <dbReference type="PROSITE-ProRule" id="PRU00267"/>
    </source>
</evidence>
<feature type="DNA-binding region" description="HMG box" evidence="4">
    <location>
        <begin position="55"/>
        <end position="123"/>
    </location>
</feature>
<proteinExistence type="predicted"/>
<dbReference type="CDD" id="cd22012">
    <property type="entry name" value="HMG-box_ABF2_IXR1-like_rpt2"/>
    <property type="match status" value="1"/>
</dbReference>
<evidence type="ECO:0000256" key="2">
    <source>
        <dbReference type="ARBA" id="ARBA00023125"/>
    </source>
</evidence>
<dbReference type="PROSITE" id="PS50118">
    <property type="entry name" value="HMG_BOX_2"/>
    <property type="match status" value="2"/>
</dbReference>
<dbReference type="SUPFAM" id="SSF47095">
    <property type="entry name" value="HMG-box"/>
    <property type="match status" value="2"/>
</dbReference>
<organism evidence="7 8">
    <name type="scientific">Nakaseomyces bracarensis</name>
    <dbReference type="NCBI Taxonomy" id="273131"/>
    <lineage>
        <taxon>Eukaryota</taxon>
        <taxon>Fungi</taxon>
        <taxon>Dikarya</taxon>
        <taxon>Ascomycota</taxon>
        <taxon>Saccharomycotina</taxon>
        <taxon>Saccharomycetes</taxon>
        <taxon>Saccharomycetales</taxon>
        <taxon>Saccharomycetaceae</taxon>
        <taxon>Nakaseomyces</taxon>
    </lineage>
</organism>
<dbReference type="InterPro" id="IPR036910">
    <property type="entry name" value="HMG_box_dom_sf"/>
</dbReference>
<keyword evidence="8" id="KW-1185">Reference proteome</keyword>
<dbReference type="InterPro" id="IPR009071">
    <property type="entry name" value="HMG_box_dom"/>
</dbReference>
<name>A0ABR4NN03_9SACH</name>
<keyword evidence="2 4" id="KW-0238">DNA-binding</keyword>
<dbReference type="PANTHER" id="PTHR48112">
    <property type="entry name" value="HIGH MOBILITY GROUP PROTEIN DSP1"/>
    <property type="match status" value="1"/>
</dbReference>
<sequence length="201" mass="23475">MLSFRLVSKTAKSAPLTIFRSLQTSPIVWSSTTEKPKETKNAGQSRKALSKEFGPKRPLSAFFSYCAEHRANYIAQNPEAPTTVIASKLGEAWRSLSDYEKQPYIEQYQKAREKYLEEKAEFEKSLPPKKPLVPFFLFAEEVRMQLKDEQPDLSFGEMASLIGERWKALSNEEKNHYKQKFQENKEKWLQEKEQKLQNFKL</sequence>
<feature type="domain" description="HMG box" evidence="6">
    <location>
        <begin position="128"/>
        <end position="196"/>
    </location>
</feature>
<dbReference type="Proteomes" id="UP001623330">
    <property type="component" value="Unassembled WGS sequence"/>
</dbReference>
<evidence type="ECO:0000256" key="1">
    <source>
        <dbReference type="ARBA" id="ARBA00004123"/>
    </source>
</evidence>
<dbReference type="Pfam" id="PF00505">
    <property type="entry name" value="HMG_box"/>
    <property type="match status" value="2"/>
</dbReference>
<evidence type="ECO:0000313" key="7">
    <source>
        <dbReference type="EMBL" id="KAL3229190.1"/>
    </source>
</evidence>
<evidence type="ECO:0000313" key="8">
    <source>
        <dbReference type="Proteomes" id="UP001623330"/>
    </source>
</evidence>